<sequence>MAGLIHRRDWSISEFMEMYNRQLQKMHGVSGNGSINALWNISFNSLDPQKDEIGLPESLKFCAGNLSFWNAIDDLLSRALIKRDRDTKTLSLHRLVQTSYKYFMTFEQREQSFSDAVSLLHLAFPRHDAVAQLYQKWNRCMELLPHILTLKDNFREEIATARAFKAPPFFCELNNLCERYLLETNSLPSSDKTNDMLSSVTSYKGQLLVRIGKASEGVDIQKRSYEIRTEGVPENPREVAWASENAGNAIATTNQFSESIIWLERAIDIWLRWAKTQSQEKDVYPAVLKKSYGTVLLWMGCGEKARTILEEGLRQIESTEPYSWAMAAYTHFALGTLDRQDRNYITSEAHFMEAQNMWTFGDQLRTDPFNASCMYRMGCVALDQGNLEAAINSPAEHARCVFKLSEALHQEPRYESEASRLRMHAERLLCEINPEAAEFGDELAYDSPVNMHGANLEPNVDNREKIQYLCGVTSIVQ</sequence>
<evidence type="ECO:0000313" key="2">
    <source>
        <dbReference type="EMBL" id="KAJ8067172.1"/>
    </source>
</evidence>
<proteinExistence type="predicted"/>
<organism evidence="2 3">
    <name type="scientific">Sclerotinia nivalis</name>
    <dbReference type="NCBI Taxonomy" id="352851"/>
    <lineage>
        <taxon>Eukaryota</taxon>
        <taxon>Fungi</taxon>
        <taxon>Dikarya</taxon>
        <taxon>Ascomycota</taxon>
        <taxon>Pezizomycotina</taxon>
        <taxon>Leotiomycetes</taxon>
        <taxon>Helotiales</taxon>
        <taxon>Sclerotiniaceae</taxon>
        <taxon>Sclerotinia</taxon>
    </lineage>
</organism>
<dbReference type="InterPro" id="IPR056681">
    <property type="entry name" value="DUF7779"/>
</dbReference>
<evidence type="ECO:0000259" key="1">
    <source>
        <dbReference type="Pfam" id="PF25000"/>
    </source>
</evidence>
<dbReference type="OrthoDB" id="6161812at2759"/>
<dbReference type="SUPFAM" id="SSF48452">
    <property type="entry name" value="TPR-like"/>
    <property type="match status" value="1"/>
</dbReference>
<protein>
    <recommendedName>
        <fullName evidence="1">DUF7779 domain-containing protein</fullName>
    </recommendedName>
</protein>
<dbReference type="Pfam" id="PF25000">
    <property type="entry name" value="DUF7779"/>
    <property type="match status" value="1"/>
</dbReference>
<reference evidence="2" key="1">
    <citation type="submission" date="2022-11" db="EMBL/GenBank/DDBJ databases">
        <title>Genome Resource of Sclerotinia nivalis Strain SnTB1, a Plant Pathogen Isolated from American Ginseng.</title>
        <authorList>
            <person name="Fan S."/>
        </authorList>
    </citation>
    <scope>NUCLEOTIDE SEQUENCE</scope>
    <source>
        <strain evidence="2">SnTB1</strain>
    </source>
</reference>
<name>A0A9X0DMI6_9HELO</name>
<gene>
    <name evidence="2" type="ORF">OCU04_004539</name>
</gene>
<dbReference type="Gene3D" id="1.25.40.10">
    <property type="entry name" value="Tetratricopeptide repeat domain"/>
    <property type="match status" value="1"/>
</dbReference>
<dbReference type="AlphaFoldDB" id="A0A9X0DMI6"/>
<comment type="caution">
    <text evidence="2">The sequence shown here is derived from an EMBL/GenBank/DDBJ whole genome shotgun (WGS) entry which is preliminary data.</text>
</comment>
<dbReference type="InterPro" id="IPR011990">
    <property type="entry name" value="TPR-like_helical_dom_sf"/>
</dbReference>
<evidence type="ECO:0000313" key="3">
    <source>
        <dbReference type="Proteomes" id="UP001152300"/>
    </source>
</evidence>
<dbReference type="EMBL" id="JAPEIS010000004">
    <property type="protein sequence ID" value="KAJ8067172.1"/>
    <property type="molecule type" value="Genomic_DNA"/>
</dbReference>
<dbReference type="Proteomes" id="UP001152300">
    <property type="component" value="Unassembled WGS sequence"/>
</dbReference>
<keyword evidence="3" id="KW-1185">Reference proteome</keyword>
<feature type="domain" description="DUF7779" evidence="1">
    <location>
        <begin position="61"/>
        <end position="107"/>
    </location>
</feature>
<accession>A0A9X0DMI6</accession>